<sequence length="55" mass="6221">MNEIAIAIKLNDRRFIIGARWPTMRTLAYQLKRNIQAIAHNMAMAIMPLPSGLAI</sequence>
<comment type="caution">
    <text evidence="1">The sequence shown here is derived from an EMBL/GenBank/DDBJ whole genome shotgun (WGS) entry which is preliminary data.</text>
</comment>
<name>A0A0F8XBX3_9ZZZZ</name>
<protein>
    <submittedName>
        <fullName evidence="1">Uncharacterized protein</fullName>
    </submittedName>
</protein>
<evidence type="ECO:0000313" key="1">
    <source>
        <dbReference type="EMBL" id="KKK66662.1"/>
    </source>
</evidence>
<organism evidence="1">
    <name type="scientific">marine sediment metagenome</name>
    <dbReference type="NCBI Taxonomy" id="412755"/>
    <lineage>
        <taxon>unclassified sequences</taxon>
        <taxon>metagenomes</taxon>
        <taxon>ecological metagenomes</taxon>
    </lineage>
</organism>
<reference evidence="1" key="1">
    <citation type="journal article" date="2015" name="Nature">
        <title>Complex archaea that bridge the gap between prokaryotes and eukaryotes.</title>
        <authorList>
            <person name="Spang A."/>
            <person name="Saw J.H."/>
            <person name="Jorgensen S.L."/>
            <person name="Zaremba-Niedzwiedzka K."/>
            <person name="Martijn J."/>
            <person name="Lind A.E."/>
            <person name="van Eijk R."/>
            <person name="Schleper C."/>
            <person name="Guy L."/>
            <person name="Ettema T.J."/>
        </authorList>
    </citation>
    <scope>NUCLEOTIDE SEQUENCE</scope>
</reference>
<gene>
    <name evidence="1" type="ORF">LCGC14_2961840</name>
</gene>
<dbReference type="EMBL" id="LAZR01059974">
    <property type="protein sequence ID" value="KKK66662.1"/>
    <property type="molecule type" value="Genomic_DNA"/>
</dbReference>
<proteinExistence type="predicted"/>
<accession>A0A0F8XBX3</accession>
<dbReference type="AlphaFoldDB" id="A0A0F8XBX3"/>